<evidence type="ECO:0000313" key="4">
    <source>
        <dbReference type="EMBL" id="AWB90917.1"/>
    </source>
</evidence>
<organism evidence="4 5">
    <name type="scientific">Aeromicrobium chenweiae</name>
    <dbReference type="NCBI Taxonomy" id="2079793"/>
    <lineage>
        <taxon>Bacteria</taxon>
        <taxon>Bacillati</taxon>
        <taxon>Actinomycetota</taxon>
        <taxon>Actinomycetes</taxon>
        <taxon>Propionibacteriales</taxon>
        <taxon>Nocardioidaceae</taxon>
        <taxon>Aeromicrobium</taxon>
    </lineage>
</organism>
<keyword evidence="2" id="KW-0238">DNA-binding</keyword>
<dbReference type="PANTHER" id="PTHR47506">
    <property type="entry name" value="TRANSCRIPTIONAL REGULATORY PROTEIN"/>
    <property type="match status" value="1"/>
</dbReference>
<dbReference type="RefSeq" id="WP_108576563.1">
    <property type="nucleotide sequence ID" value="NZ_CP026952.1"/>
</dbReference>
<keyword evidence="3" id="KW-0804">Transcription</keyword>
<accession>A0A2S0WHX7</accession>
<dbReference type="InterPro" id="IPR001647">
    <property type="entry name" value="HTH_TetR"/>
</dbReference>
<dbReference type="GO" id="GO:0003677">
    <property type="term" value="F:DNA binding"/>
    <property type="evidence" value="ECO:0007669"/>
    <property type="project" value="UniProtKB-UniRule"/>
</dbReference>
<protein>
    <submittedName>
        <fullName evidence="4">TetR family transcriptional regulator</fullName>
    </submittedName>
</protein>
<dbReference type="SUPFAM" id="SSF46689">
    <property type="entry name" value="Homeodomain-like"/>
    <property type="match status" value="1"/>
</dbReference>
<reference evidence="5" key="1">
    <citation type="submission" date="2018-01" db="EMBL/GenBank/DDBJ databases">
        <authorList>
            <person name="Li J."/>
        </authorList>
    </citation>
    <scope>NUCLEOTIDE SEQUENCE [LARGE SCALE GENOMIC DNA]</scope>
    <source>
        <strain evidence="5">592</strain>
    </source>
</reference>
<dbReference type="Proteomes" id="UP000244384">
    <property type="component" value="Chromosome"/>
</dbReference>
<dbReference type="InterPro" id="IPR036271">
    <property type="entry name" value="Tet_transcr_reg_TetR-rel_C_sf"/>
</dbReference>
<dbReference type="PROSITE" id="PS50977">
    <property type="entry name" value="HTH_TETR_2"/>
    <property type="match status" value="1"/>
</dbReference>
<accession>A0A5F2EZ50</accession>
<dbReference type="Gene3D" id="1.10.357.10">
    <property type="entry name" value="Tetracycline Repressor, domain 2"/>
    <property type="match status" value="1"/>
</dbReference>
<evidence type="ECO:0000256" key="2">
    <source>
        <dbReference type="ARBA" id="ARBA00023125"/>
    </source>
</evidence>
<dbReference type="AlphaFoldDB" id="A0A2S0WHX7"/>
<evidence type="ECO:0000256" key="3">
    <source>
        <dbReference type="ARBA" id="ARBA00023163"/>
    </source>
</evidence>
<dbReference type="Pfam" id="PF00440">
    <property type="entry name" value="TetR_N"/>
    <property type="match status" value="1"/>
</dbReference>
<dbReference type="PRINTS" id="PR00455">
    <property type="entry name" value="HTHTETR"/>
</dbReference>
<dbReference type="PANTHER" id="PTHR47506:SF1">
    <property type="entry name" value="HTH-TYPE TRANSCRIPTIONAL REGULATOR YJDC"/>
    <property type="match status" value="1"/>
</dbReference>
<sequence length="194" mass="21701">MTTTAARPSDARDRLLRTAGELFYAEGINTVGVDRVVAEAKVTKATFYRHFPSKEDLVVAYLESVDEQFRQWFDQLAVEHPDPAERLRAFFEGIATYLCGPDFRGCHFINAGAEDARKDSRPRRAVARHREWFRTTVRETLREAGVDRADAVGDQLVALRDGAMVEGYLESPEFAGTVLMKGFDMTVGNPALLG</sequence>
<dbReference type="EMBL" id="CP026952">
    <property type="protein sequence ID" value="AWB90917.1"/>
    <property type="molecule type" value="Genomic_DNA"/>
</dbReference>
<keyword evidence="5" id="KW-1185">Reference proteome</keyword>
<gene>
    <name evidence="4" type="ORF">C3E78_01000</name>
</gene>
<proteinExistence type="predicted"/>
<evidence type="ECO:0000313" key="5">
    <source>
        <dbReference type="Proteomes" id="UP000244384"/>
    </source>
</evidence>
<dbReference type="Pfam" id="PF16925">
    <property type="entry name" value="TetR_C_13"/>
    <property type="match status" value="1"/>
</dbReference>
<dbReference type="InterPro" id="IPR009057">
    <property type="entry name" value="Homeodomain-like_sf"/>
</dbReference>
<dbReference type="SUPFAM" id="SSF48498">
    <property type="entry name" value="Tetracyclin repressor-like, C-terminal domain"/>
    <property type="match status" value="1"/>
</dbReference>
<dbReference type="InterPro" id="IPR011075">
    <property type="entry name" value="TetR_C"/>
</dbReference>
<dbReference type="KEGG" id="aez:C3E78_01000"/>
<keyword evidence="1" id="KW-0805">Transcription regulation</keyword>
<name>A0A2S0WHX7_9ACTN</name>
<evidence type="ECO:0000256" key="1">
    <source>
        <dbReference type="ARBA" id="ARBA00023015"/>
    </source>
</evidence>
<dbReference type="OrthoDB" id="4214267at2"/>